<dbReference type="Pfam" id="PF10934">
    <property type="entry name" value="Sheath_initiator"/>
    <property type="match status" value="1"/>
</dbReference>
<accession>A0A089MCZ4</accession>
<dbReference type="STRING" id="189425.PGRAT_28960"/>
<keyword evidence="2" id="KW-1185">Reference proteome</keyword>
<dbReference type="KEGG" id="pgm:PGRAT_28960"/>
<dbReference type="Gene3D" id="3.10.450.40">
    <property type="match status" value="1"/>
</dbReference>
<gene>
    <name evidence="1" type="ORF">PGRAT_28960</name>
</gene>
<dbReference type="InterPro" id="IPR020288">
    <property type="entry name" value="Sheath_initiator"/>
</dbReference>
<dbReference type="AlphaFoldDB" id="A0A089MCZ4"/>
<dbReference type="OrthoDB" id="89089at2"/>
<proteinExistence type="predicted"/>
<evidence type="ECO:0000313" key="1">
    <source>
        <dbReference type="EMBL" id="AIQ71172.1"/>
    </source>
</evidence>
<name>A0A089MCZ4_9BACL</name>
<dbReference type="SUPFAM" id="SSF160719">
    <property type="entry name" value="gpW/gp25-like"/>
    <property type="match status" value="1"/>
</dbReference>
<dbReference type="EMBL" id="CP009287">
    <property type="protein sequence ID" value="AIQ71172.1"/>
    <property type="molecule type" value="Genomic_DNA"/>
</dbReference>
<organism evidence="1 2">
    <name type="scientific">Paenibacillus graminis</name>
    <dbReference type="NCBI Taxonomy" id="189425"/>
    <lineage>
        <taxon>Bacteria</taxon>
        <taxon>Bacillati</taxon>
        <taxon>Bacillota</taxon>
        <taxon>Bacilli</taxon>
        <taxon>Bacillales</taxon>
        <taxon>Paenibacillaceae</taxon>
        <taxon>Paenibacillus</taxon>
    </lineage>
</organism>
<dbReference type="HOGENOM" id="CLU_141574_0_0_9"/>
<evidence type="ECO:0000313" key="2">
    <source>
        <dbReference type="Proteomes" id="UP000029500"/>
    </source>
</evidence>
<protein>
    <recommendedName>
        <fullName evidence="3">Phage portal protein</fullName>
    </recommendedName>
</protein>
<dbReference type="Proteomes" id="UP000029500">
    <property type="component" value="Chromosome"/>
</dbReference>
<sequence>MIPEIGNAGPITATLEGDTSLENTEMSSLTYRMDWDKKRITGRLDGLEAVQQAVAKILRTDRYEHLIYSSDYGTEWGLVLGKDRLLARAEIRRIVSEALLQDERIIRLEDTAVSFNGDNLSFSCKVITQYGNFELRKEMSEGV</sequence>
<evidence type="ECO:0008006" key="3">
    <source>
        <dbReference type="Google" id="ProtNLM"/>
    </source>
</evidence>
<reference evidence="1 2" key="1">
    <citation type="submission" date="2014-08" db="EMBL/GenBank/DDBJ databases">
        <title>Comparative genomics of the Paenibacillus odorifer group.</title>
        <authorList>
            <person name="den Bakker H.C."/>
            <person name="Tsai Y.-C."/>
            <person name="Martin N."/>
            <person name="Korlach J."/>
            <person name="Wiedmann M."/>
        </authorList>
    </citation>
    <scope>NUCLEOTIDE SEQUENCE [LARGE SCALE GENOMIC DNA]</scope>
    <source>
        <strain evidence="1 2">DSM 15220</strain>
    </source>
</reference>
<dbReference type="eggNOG" id="COG3628">
    <property type="taxonomic scope" value="Bacteria"/>
</dbReference>